<reference evidence="5" key="2">
    <citation type="submission" date="2020-10" db="UniProtKB">
        <authorList>
            <consortium name="WormBaseParasite"/>
        </authorList>
    </citation>
    <scope>IDENTIFICATION</scope>
</reference>
<feature type="domain" description="PA" evidence="3">
    <location>
        <begin position="73"/>
        <end position="165"/>
    </location>
</feature>
<dbReference type="Pfam" id="PF02225">
    <property type="entry name" value="PA"/>
    <property type="match status" value="1"/>
</dbReference>
<dbReference type="PANTHER" id="PTHR22702">
    <property type="entry name" value="PROTEASE-ASSOCIATED DOMAIN-CONTAINING PROTEIN"/>
    <property type="match status" value="1"/>
</dbReference>
<evidence type="ECO:0000256" key="1">
    <source>
        <dbReference type="ARBA" id="ARBA00022729"/>
    </source>
</evidence>
<dbReference type="SUPFAM" id="SSF52025">
    <property type="entry name" value="PA domain"/>
    <property type="match status" value="1"/>
</dbReference>
<dbReference type="Proteomes" id="UP000492821">
    <property type="component" value="Unassembled WGS sequence"/>
</dbReference>
<reference evidence="4" key="1">
    <citation type="journal article" date="2013" name="Genetics">
        <title>The draft genome and transcriptome of Panagrellus redivivus are shaped by the harsh demands of a free-living lifestyle.</title>
        <authorList>
            <person name="Srinivasan J."/>
            <person name="Dillman A.R."/>
            <person name="Macchietto M.G."/>
            <person name="Heikkinen L."/>
            <person name="Lakso M."/>
            <person name="Fracchia K.M."/>
            <person name="Antoshechkin I."/>
            <person name="Mortazavi A."/>
            <person name="Wong G."/>
            <person name="Sternberg P.W."/>
        </authorList>
    </citation>
    <scope>NUCLEOTIDE SEQUENCE [LARGE SCALE GENOMIC DNA]</scope>
    <source>
        <strain evidence="4">MT8872</strain>
    </source>
</reference>
<dbReference type="InterPro" id="IPR003137">
    <property type="entry name" value="PA_domain"/>
</dbReference>
<dbReference type="Gene3D" id="3.50.30.30">
    <property type="match status" value="1"/>
</dbReference>
<evidence type="ECO:0000256" key="2">
    <source>
        <dbReference type="ARBA" id="ARBA00023180"/>
    </source>
</evidence>
<proteinExistence type="predicted"/>
<evidence type="ECO:0000313" key="4">
    <source>
        <dbReference type="Proteomes" id="UP000492821"/>
    </source>
</evidence>
<dbReference type="InterPro" id="IPR046450">
    <property type="entry name" value="PA_dom_sf"/>
</dbReference>
<dbReference type="PANTHER" id="PTHR22702:SF1">
    <property type="entry name" value="PROTEASE-ASSOCIATED DOMAIN-CONTAINING PROTEIN 1"/>
    <property type="match status" value="1"/>
</dbReference>
<dbReference type="AlphaFoldDB" id="A0A7E4VDF9"/>
<protein>
    <submittedName>
        <fullName evidence="5">PA domain-containing protein</fullName>
    </submittedName>
</protein>
<organism evidence="4 5">
    <name type="scientific">Panagrellus redivivus</name>
    <name type="common">Microworm</name>
    <dbReference type="NCBI Taxonomy" id="6233"/>
    <lineage>
        <taxon>Eukaryota</taxon>
        <taxon>Metazoa</taxon>
        <taxon>Ecdysozoa</taxon>
        <taxon>Nematoda</taxon>
        <taxon>Chromadorea</taxon>
        <taxon>Rhabditida</taxon>
        <taxon>Tylenchina</taxon>
        <taxon>Panagrolaimomorpha</taxon>
        <taxon>Panagrolaimoidea</taxon>
        <taxon>Panagrolaimidae</taxon>
        <taxon>Panagrellus</taxon>
    </lineage>
</organism>
<evidence type="ECO:0000313" key="5">
    <source>
        <dbReference type="WBParaSite" id="Pan_g19695.t1"/>
    </source>
</evidence>
<accession>A0A7E4VDF9</accession>
<keyword evidence="2" id="KW-0325">Glycoprotein</keyword>
<dbReference type="WBParaSite" id="Pan_g19695.t1">
    <property type="protein sequence ID" value="Pan_g19695.t1"/>
    <property type="gene ID" value="Pan_g19695"/>
</dbReference>
<evidence type="ECO:0000259" key="3">
    <source>
        <dbReference type="Pfam" id="PF02225"/>
    </source>
</evidence>
<name>A0A7E4VDF9_PANRE</name>
<keyword evidence="1" id="KW-0732">Signal</keyword>
<sequence>MKIFAKNRALEELGRAFMAEMNEYAKQQESEIFNVVRIERSVQVVSAPFFGLMAYSASPAQFGTNLNNSEAYGQLALAIPLQACAELKNAANLMGKMVVVRRGGCMFMEKARFAQNAGAVGVIVVDNEIDTSYETSPLFSMSGDNLLEDDIKIPVVFLFALQAQKLLNQHFRRPITVRLGGWHANPRDFFVDYLKTVGQTKPSTSLRAEPLPVFNTINQMLAMTPDFKSIRINFRFGATDRKSQMEEKQVLVEQNTALFSAFFTIESDESRHQILHSIRCIAYYALGLEGALDVGELTRLFVLLPEMAPVEQSAVSSEVMDQFDSLGKFGRTTSVVCGIRGEMEYVSCEVLRH</sequence>
<keyword evidence="4" id="KW-1185">Reference proteome</keyword>